<feature type="transmembrane region" description="Helical" evidence="2">
    <location>
        <begin position="69"/>
        <end position="92"/>
    </location>
</feature>
<dbReference type="EMBL" id="CP028913">
    <property type="protein sequence ID" value="AWB95009.1"/>
    <property type="molecule type" value="Genomic_DNA"/>
</dbReference>
<evidence type="ECO:0000256" key="2">
    <source>
        <dbReference type="SAM" id="Phobius"/>
    </source>
</evidence>
<keyword evidence="2" id="KW-0472">Membrane</keyword>
<feature type="region of interest" description="Disordered" evidence="1">
    <location>
        <begin position="1"/>
        <end position="28"/>
    </location>
</feature>
<feature type="transmembrane region" description="Helical" evidence="2">
    <location>
        <begin position="104"/>
        <end position="123"/>
    </location>
</feature>
<accession>A0A2S0WUJ8</accession>
<dbReference type="KEGG" id="agm:DCE93_04500"/>
<dbReference type="AlphaFoldDB" id="A0A2S0WUJ8"/>
<dbReference type="RefSeq" id="WP_108594829.1">
    <property type="nucleotide sequence ID" value="NZ_CP028913.1"/>
</dbReference>
<feature type="transmembrane region" description="Helical" evidence="2">
    <location>
        <begin position="129"/>
        <end position="148"/>
    </location>
</feature>
<evidence type="ECO:0000313" key="3">
    <source>
        <dbReference type="EMBL" id="AWB95009.1"/>
    </source>
</evidence>
<keyword evidence="4" id="KW-1185">Reference proteome</keyword>
<gene>
    <name evidence="3" type="ORF">DCE93_04500</name>
</gene>
<keyword evidence="2" id="KW-1133">Transmembrane helix</keyword>
<sequence>MNQGADAPFGARDEQAPGASGSTGASGGGSGTRAALIAVSVLLFLEAAAMVALVVWLLVDLFALEPSSYATAIALLVLVAIGAIWVVAVAFASLRRAPWSRAAVIVWQILQVSIAVGAFQGLFARPDVGWALLVPAITVIGLLLWTPVRLAYTRDEGHTSA</sequence>
<keyword evidence="2" id="KW-0812">Transmembrane</keyword>
<reference evidence="3 4" key="1">
    <citation type="submission" date="2018-04" db="EMBL/GenBank/DDBJ databases">
        <authorList>
            <person name="Li J."/>
        </authorList>
    </citation>
    <scope>NUCLEOTIDE SEQUENCE [LARGE SCALE GENOMIC DNA]</scope>
    <source>
        <strain evidence="4">30A</strain>
    </source>
</reference>
<evidence type="ECO:0000256" key="1">
    <source>
        <dbReference type="SAM" id="MobiDB-lite"/>
    </source>
</evidence>
<dbReference type="OrthoDB" id="5125140at2"/>
<evidence type="ECO:0000313" key="4">
    <source>
        <dbReference type="Proteomes" id="UP000244729"/>
    </source>
</evidence>
<evidence type="ECO:0008006" key="5">
    <source>
        <dbReference type="Google" id="ProtNLM"/>
    </source>
</evidence>
<name>A0A2S0WUJ8_9MICO</name>
<proteinExistence type="predicted"/>
<organism evidence="3 4">
    <name type="scientific">Agromyces badenianii</name>
    <dbReference type="NCBI Taxonomy" id="2080742"/>
    <lineage>
        <taxon>Bacteria</taxon>
        <taxon>Bacillati</taxon>
        <taxon>Actinomycetota</taxon>
        <taxon>Actinomycetes</taxon>
        <taxon>Micrococcales</taxon>
        <taxon>Microbacteriaceae</taxon>
        <taxon>Agromyces</taxon>
    </lineage>
</organism>
<feature type="transmembrane region" description="Helical" evidence="2">
    <location>
        <begin position="34"/>
        <end position="57"/>
    </location>
</feature>
<dbReference type="Proteomes" id="UP000244729">
    <property type="component" value="Chromosome"/>
</dbReference>
<protein>
    <recommendedName>
        <fullName evidence="5">Histidine kinase</fullName>
    </recommendedName>
</protein>